<dbReference type="PANTHER" id="PTHR10794:SF94">
    <property type="entry name" value="ESTERASE YHET-RELATED"/>
    <property type="match status" value="1"/>
</dbReference>
<dbReference type="NCBIfam" id="NF008218">
    <property type="entry name" value="PRK10985.1"/>
    <property type="match status" value="1"/>
</dbReference>
<keyword evidence="5" id="KW-1185">Reference proteome</keyword>
<feature type="active site" description="Charge relay system" evidence="2">
    <location>
        <position position="295"/>
    </location>
</feature>
<dbReference type="SUPFAM" id="SSF53474">
    <property type="entry name" value="alpha/beta-Hydrolases"/>
    <property type="match status" value="1"/>
</dbReference>
<feature type="active site" description="Charge relay system" evidence="2">
    <location>
        <position position="267"/>
    </location>
</feature>
<dbReference type="InterPro" id="IPR000073">
    <property type="entry name" value="AB_hydrolase_1"/>
</dbReference>
<keyword evidence="4" id="KW-0378">Hydrolase</keyword>
<dbReference type="AlphaFoldDB" id="R1H5U6"/>
<name>R1H5U6_9GAMM</name>
<protein>
    <submittedName>
        <fullName evidence="4">Alpha/beta hydrolase</fullName>
    </submittedName>
</protein>
<comment type="caution">
    <text evidence="4">The sequence shown here is derived from an EMBL/GenBank/DDBJ whole genome shotgun (WGS) entry which is preliminary data.</text>
</comment>
<accession>R1H5U6</accession>
<dbReference type="PATRIC" id="fig|1268236.3.peg.1295"/>
<evidence type="ECO:0000256" key="1">
    <source>
        <dbReference type="ARBA" id="ARBA00010884"/>
    </source>
</evidence>
<proteinExistence type="inferred from homology"/>
<evidence type="ECO:0000256" key="2">
    <source>
        <dbReference type="PIRSR" id="PIRSR005211-1"/>
    </source>
</evidence>
<evidence type="ECO:0000313" key="5">
    <source>
        <dbReference type="Proteomes" id="UP000013526"/>
    </source>
</evidence>
<dbReference type="OrthoDB" id="332676at2"/>
<sequence>MLTESHFRAPWWARNPHLQTILPKWLRRRPIRYVAERFELPDGDFVDLAWSGAISADNRPLLVLFHGLEGSVESHYARGMLQHVQQRGEEAVLMHFRGCSGEPNRMLGAYHSGAIDDALALLAELARRFPGKPLLAVGYSLGGNMLVNLLARACPPALKAAAVVSAPMRLDACSARVNQGFSKVYQRYLLGTMRAHLLRKLAVHPQAAAHFRATDIKRIRTLYQFDQQVTAPLHGFDSADHYYQCCSGLPLLGQISVPTLILHAADDPFMTHAVIPQPEQLSPQVRYELSQQGGHVGFVYGSPWRPRFWLEERISQWLDEQGYGATA</sequence>
<feature type="active site" description="Charge relay system" evidence="2">
    <location>
        <position position="140"/>
    </location>
</feature>
<dbReference type="GO" id="GO:0047372">
    <property type="term" value="F:monoacylglycerol lipase activity"/>
    <property type="evidence" value="ECO:0007669"/>
    <property type="project" value="TreeGrafter"/>
</dbReference>
<reference evidence="4 5" key="1">
    <citation type="journal article" date="2013" name="Genome Announc.">
        <title>Draft Genome Sequence of Aeromonas molluscorum Strain 848TT, Isolated from Bivalve Molluscs.</title>
        <authorList>
            <person name="Spataro N."/>
            <person name="Farfan M."/>
            <person name="Albarral V."/>
            <person name="Sanglas A."/>
            <person name="Loren J.G."/>
            <person name="Fuste M.C."/>
            <person name="Bosch E."/>
        </authorList>
    </citation>
    <scope>NUCLEOTIDE SEQUENCE [LARGE SCALE GENOMIC DNA]</scope>
    <source>
        <strain evidence="4 5">848</strain>
    </source>
</reference>
<dbReference type="InterPro" id="IPR050960">
    <property type="entry name" value="AB_hydrolase_4_sf"/>
</dbReference>
<dbReference type="EMBL" id="AQGQ01000027">
    <property type="protein sequence ID" value="EOD55886.1"/>
    <property type="molecule type" value="Genomic_DNA"/>
</dbReference>
<dbReference type="PANTHER" id="PTHR10794">
    <property type="entry name" value="ABHYDROLASE DOMAIN-CONTAINING PROTEIN"/>
    <property type="match status" value="1"/>
</dbReference>
<dbReference type="Proteomes" id="UP000013526">
    <property type="component" value="Unassembled WGS sequence"/>
</dbReference>
<dbReference type="RefSeq" id="WP_005896712.1">
    <property type="nucleotide sequence ID" value="NZ_AQGQ01000027.1"/>
</dbReference>
<organism evidence="4 5">
    <name type="scientific">Aeromonas molluscorum 848</name>
    <dbReference type="NCBI Taxonomy" id="1268236"/>
    <lineage>
        <taxon>Bacteria</taxon>
        <taxon>Pseudomonadati</taxon>
        <taxon>Pseudomonadota</taxon>
        <taxon>Gammaproteobacteria</taxon>
        <taxon>Aeromonadales</taxon>
        <taxon>Aeromonadaceae</taxon>
        <taxon>Aeromonas</taxon>
    </lineage>
</organism>
<evidence type="ECO:0000313" key="4">
    <source>
        <dbReference type="EMBL" id="EOD55886.1"/>
    </source>
</evidence>
<dbReference type="Gene3D" id="3.40.50.1820">
    <property type="entry name" value="alpha/beta hydrolase"/>
    <property type="match status" value="1"/>
</dbReference>
<dbReference type="InterPro" id="IPR029058">
    <property type="entry name" value="AB_hydrolase_fold"/>
</dbReference>
<dbReference type="Pfam" id="PF00561">
    <property type="entry name" value="Abhydrolase_1"/>
    <property type="match status" value="1"/>
</dbReference>
<dbReference type="PIRSF" id="PIRSF005211">
    <property type="entry name" value="Ab_hydro_YheT"/>
    <property type="match status" value="1"/>
</dbReference>
<gene>
    <name evidence="4" type="ORF">G113_06519</name>
</gene>
<comment type="similarity">
    <text evidence="1">Belongs to the AB hydrolase superfamily. AB hydrolase 4 family.</text>
</comment>
<dbReference type="GO" id="GO:0034338">
    <property type="term" value="F:short-chain carboxylesterase activity"/>
    <property type="evidence" value="ECO:0007669"/>
    <property type="project" value="TreeGrafter"/>
</dbReference>
<evidence type="ECO:0000259" key="3">
    <source>
        <dbReference type="Pfam" id="PF00561"/>
    </source>
</evidence>
<dbReference type="InterPro" id="IPR012020">
    <property type="entry name" value="ABHD4"/>
</dbReference>
<feature type="domain" description="AB hydrolase-1" evidence="3">
    <location>
        <begin position="60"/>
        <end position="300"/>
    </location>
</feature>